<reference evidence="1 2" key="1">
    <citation type="submission" date="2017-06" db="EMBL/GenBank/DDBJ databases">
        <authorList>
            <person name="Kim H.J."/>
            <person name="Triplett B.A."/>
        </authorList>
    </citation>
    <scope>NUCLEOTIDE SEQUENCE [LARGE SCALE GENOMIC DNA]</scope>
    <source>
        <strain evidence="1 2">DSM 43151</strain>
    </source>
</reference>
<sequence>MGGYGGFTGKEGMSMDAYRSQRTYSEWLKFTPVK</sequence>
<dbReference type="Proteomes" id="UP000198415">
    <property type="component" value="Unassembled WGS sequence"/>
</dbReference>
<accession>A0A238V2H3</accession>
<protein>
    <submittedName>
        <fullName evidence="1">Uncharacterized protein</fullName>
    </submittedName>
</protein>
<proteinExistence type="predicted"/>
<gene>
    <name evidence="1" type="ORF">SAMN06264365_101519</name>
</gene>
<dbReference type="AlphaFoldDB" id="A0A238V2H3"/>
<evidence type="ECO:0000313" key="2">
    <source>
        <dbReference type="Proteomes" id="UP000198415"/>
    </source>
</evidence>
<dbReference type="EMBL" id="FZNR01000001">
    <property type="protein sequence ID" value="SNR28207.1"/>
    <property type="molecule type" value="Genomic_DNA"/>
</dbReference>
<name>A0A238V2H3_9ACTN</name>
<organism evidence="1 2">
    <name type="scientific">Actinoplanes regularis</name>
    <dbReference type="NCBI Taxonomy" id="52697"/>
    <lineage>
        <taxon>Bacteria</taxon>
        <taxon>Bacillati</taxon>
        <taxon>Actinomycetota</taxon>
        <taxon>Actinomycetes</taxon>
        <taxon>Micromonosporales</taxon>
        <taxon>Micromonosporaceae</taxon>
        <taxon>Actinoplanes</taxon>
    </lineage>
</organism>
<evidence type="ECO:0000313" key="1">
    <source>
        <dbReference type="EMBL" id="SNR28207.1"/>
    </source>
</evidence>
<keyword evidence="2" id="KW-1185">Reference proteome</keyword>